<sequence length="135" mass="14540">MTRSNKKIIHLAAFFGAIVCLSPIPFSDSIMLLPIQSLMITKLYRLHDKKLTKGLMKGIMTSMTVSVVGKSLAGNIIKLFPGIGTSLGIFINVIVAVALTEMIGLSVAEALEKNEIDNTNDLINVLGRATKLIAK</sequence>
<keyword evidence="3 5" id="KW-1133">Transmembrane helix</keyword>
<evidence type="ECO:0000256" key="1">
    <source>
        <dbReference type="ARBA" id="ARBA00004141"/>
    </source>
</evidence>
<evidence type="ECO:0000256" key="5">
    <source>
        <dbReference type="SAM" id="Phobius"/>
    </source>
</evidence>
<dbReference type="Proteomes" id="UP000288028">
    <property type="component" value="Unassembled WGS sequence"/>
</dbReference>
<protein>
    <recommendedName>
        <fullName evidence="8">GTPase</fullName>
    </recommendedName>
</protein>
<dbReference type="EMBL" id="NGKB01000002">
    <property type="protein sequence ID" value="RSU16497.1"/>
    <property type="molecule type" value="Genomic_DNA"/>
</dbReference>
<comment type="caution">
    <text evidence="6">The sequence shown here is derived from an EMBL/GenBank/DDBJ whole genome shotgun (WGS) entry which is preliminary data.</text>
</comment>
<dbReference type="OrthoDB" id="9255830at2"/>
<evidence type="ECO:0000256" key="4">
    <source>
        <dbReference type="ARBA" id="ARBA00023136"/>
    </source>
</evidence>
<evidence type="ECO:0000313" key="6">
    <source>
        <dbReference type="EMBL" id="RSU16497.1"/>
    </source>
</evidence>
<gene>
    <name evidence="6" type="ORF">CBF28_02920</name>
</gene>
<evidence type="ECO:0008006" key="8">
    <source>
        <dbReference type="Google" id="ProtNLM"/>
    </source>
</evidence>
<dbReference type="GeneID" id="95580402"/>
<accession>A0A430B8C3</accession>
<dbReference type="Pfam" id="PF05128">
    <property type="entry name" value="DUF697"/>
    <property type="match status" value="1"/>
</dbReference>
<evidence type="ECO:0000313" key="7">
    <source>
        <dbReference type="Proteomes" id="UP000288028"/>
    </source>
</evidence>
<proteinExistence type="predicted"/>
<name>A0A430B8C3_9ENTE</name>
<evidence type="ECO:0000256" key="3">
    <source>
        <dbReference type="ARBA" id="ARBA00022989"/>
    </source>
</evidence>
<reference evidence="6 7" key="1">
    <citation type="submission" date="2017-05" db="EMBL/GenBank/DDBJ databases">
        <title>Vagococcus spp. assemblies.</title>
        <authorList>
            <person name="Gulvik C.A."/>
        </authorList>
    </citation>
    <scope>NUCLEOTIDE SEQUENCE [LARGE SCALE GENOMIC DNA]</scope>
    <source>
        <strain evidence="6 7">SS1714</strain>
    </source>
</reference>
<organism evidence="6 7">
    <name type="scientific">Vagococcus carniphilus</name>
    <dbReference type="NCBI Taxonomy" id="218144"/>
    <lineage>
        <taxon>Bacteria</taxon>
        <taxon>Bacillati</taxon>
        <taxon>Bacillota</taxon>
        <taxon>Bacilli</taxon>
        <taxon>Lactobacillales</taxon>
        <taxon>Enterococcaceae</taxon>
        <taxon>Vagococcus</taxon>
    </lineage>
</organism>
<comment type="subcellular location">
    <subcellularLocation>
        <location evidence="1">Membrane</location>
        <topology evidence="1">Multi-pass membrane protein</topology>
    </subcellularLocation>
</comment>
<keyword evidence="4 5" id="KW-0472">Membrane</keyword>
<dbReference type="AlphaFoldDB" id="A0A430B8C3"/>
<keyword evidence="2 5" id="KW-0812">Transmembrane</keyword>
<feature type="transmembrane region" description="Helical" evidence="5">
    <location>
        <begin position="12"/>
        <end position="33"/>
    </location>
</feature>
<dbReference type="RefSeq" id="WP_126791749.1">
    <property type="nucleotide sequence ID" value="NZ_CP060720.1"/>
</dbReference>
<evidence type="ECO:0000256" key="2">
    <source>
        <dbReference type="ARBA" id="ARBA00022692"/>
    </source>
</evidence>
<feature type="transmembrane region" description="Helical" evidence="5">
    <location>
        <begin position="79"/>
        <end position="99"/>
    </location>
</feature>
<keyword evidence="7" id="KW-1185">Reference proteome</keyword>
<dbReference type="GO" id="GO:0016020">
    <property type="term" value="C:membrane"/>
    <property type="evidence" value="ECO:0007669"/>
    <property type="project" value="UniProtKB-SubCell"/>
</dbReference>
<dbReference type="InterPro" id="IPR021147">
    <property type="entry name" value="DUF697"/>
</dbReference>